<feature type="region of interest" description="Disordered" evidence="1">
    <location>
        <begin position="87"/>
        <end position="135"/>
    </location>
</feature>
<protein>
    <submittedName>
        <fullName evidence="2">Uncharacterized protein</fullName>
    </submittedName>
</protein>
<proteinExistence type="predicted"/>
<accession>A0A7S3KT61</accession>
<evidence type="ECO:0000256" key="1">
    <source>
        <dbReference type="SAM" id="MobiDB-lite"/>
    </source>
</evidence>
<gene>
    <name evidence="2" type="ORF">ECRA1380_LOCUS17528</name>
</gene>
<feature type="region of interest" description="Disordered" evidence="1">
    <location>
        <begin position="1"/>
        <end position="45"/>
    </location>
</feature>
<sequence>MKEDLKKKRQAIKNKSKDSMDFEFVGPTYGEPEESEEPSIIHPKDSKAMYKAMPVSPEDEYQEVEFVHNQITSYQNNLMDFLETENVSDEEAEMATPAFRFVPTPSEDRDNVYNNGLDESEDLDSPKKVTNLKTR</sequence>
<organism evidence="2">
    <name type="scientific">Euplotes crassus</name>
    <dbReference type="NCBI Taxonomy" id="5936"/>
    <lineage>
        <taxon>Eukaryota</taxon>
        <taxon>Sar</taxon>
        <taxon>Alveolata</taxon>
        <taxon>Ciliophora</taxon>
        <taxon>Intramacronucleata</taxon>
        <taxon>Spirotrichea</taxon>
        <taxon>Hypotrichia</taxon>
        <taxon>Euplotida</taxon>
        <taxon>Euplotidae</taxon>
        <taxon>Moneuplotes</taxon>
    </lineage>
</organism>
<name>A0A7S3KT61_EUPCR</name>
<evidence type="ECO:0000313" key="2">
    <source>
        <dbReference type="EMBL" id="CAE0392551.1"/>
    </source>
</evidence>
<reference evidence="2" key="1">
    <citation type="submission" date="2021-01" db="EMBL/GenBank/DDBJ databases">
        <authorList>
            <person name="Corre E."/>
            <person name="Pelletier E."/>
            <person name="Niang G."/>
            <person name="Scheremetjew M."/>
            <person name="Finn R."/>
            <person name="Kale V."/>
            <person name="Holt S."/>
            <person name="Cochrane G."/>
            <person name="Meng A."/>
            <person name="Brown T."/>
            <person name="Cohen L."/>
        </authorList>
    </citation>
    <scope>NUCLEOTIDE SEQUENCE</scope>
    <source>
        <strain evidence="2">CT5</strain>
    </source>
</reference>
<dbReference type="EMBL" id="HBIK01037467">
    <property type="protein sequence ID" value="CAE0392551.1"/>
    <property type="molecule type" value="Transcribed_RNA"/>
</dbReference>
<dbReference type="AlphaFoldDB" id="A0A7S3KT61"/>